<name>A0A6N9YPP0_9ACTN</name>
<keyword evidence="2" id="KW-0808">Transferase</keyword>
<dbReference type="InterPro" id="IPR041698">
    <property type="entry name" value="Methyltransf_25"/>
</dbReference>
<dbReference type="Pfam" id="PF13649">
    <property type="entry name" value="Methyltransf_25"/>
    <property type="match status" value="1"/>
</dbReference>
<dbReference type="InterPro" id="IPR029063">
    <property type="entry name" value="SAM-dependent_MTases_sf"/>
</dbReference>
<dbReference type="GO" id="GO:0008168">
    <property type="term" value="F:methyltransferase activity"/>
    <property type="evidence" value="ECO:0007669"/>
    <property type="project" value="UniProtKB-KW"/>
</dbReference>
<evidence type="ECO:0000313" key="3">
    <source>
        <dbReference type="Proteomes" id="UP000469185"/>
    </source>
</evidence>
<proteinExistence type="predicted"/>
<organism evidence="2 3">
    <name type="scientific">Phytoactinopolyspora alkaliphila</name>
    <dbReference type="NCBI Taxonomy" id="1783498"/>
    <lineage>
        <taxon>Bacteria</taxon>
        <taxon>Bacillati</taxon>
        <taxon>Actinomycetota</taxon>
        <taxon>Actinomycetes</taxon>
        <taxon>Jiangellales</taxon>
        <taxon>Jiangellaceae</taxon>
        <taxon>Phytoactinopolyspora</taxon>
    </lineage>
</organism>
<accession>A0A6N9YPP0</accession>
<evidence type="ECO:0000259" key="1">
    <source>
        <dbReference type="Pfam" id="PF13649"/>
    </source>
</evidence>
<dbReference type="Proteomes" id="UP000469185">
    <property type="component" value="Unassembled WGS sequence"/>
</dbReference>
<protein>
    <submittedName>
        <fullName evidence="2">Class I SAM-dependent methyltransferase</fullName>
    </submittedName>
</protein>
<feature type="domain" description="Methyltransferase" evidence="1">
    <location>
        <begin position="47"/>
        <end position="139"/>
    </location>
</feature>
<gene>
    <name evidence="2" type="ORF">G1H11_17050</name>
</gene>
<reference evidence="2 3" key="1">
    <citation type="submission" date="2020-02" db="EMBL/GenBank/DDBJ databases">
        <authorList>
            <person name="Li X.-J."/>
            <person name="Feng X.-M."/>
        </authorList>
    </citation>
    <scope>NUCLEOTIDE SEQUENCE [LARGE SCALE GENOMIC DNA]</scope>
    <source>
        <strain evidence="2 3">CGMCC 4.7225</strain>
    </source>
</reference>
<dbReference type="SUPFAM" id="SSF53335">
    <property type="entry name" value="S-adenosyl-L-methionine-dependent methyltransferases"/>
    <property type="match status" value="1"/>
</dbReference>
<keyword evidence="3" id="KW-1185">Reference proteome</keyword>
<evidence type="ECO:0000313" key="2">
    <source>
        <dbReference type="EMBL" id="NED97016.1"/>
    </source>
</evidence>
<keyword evidence="2" id="KW-0489">Methyltransferase</keyword>
<dbReference type="AlphaFoldDB" id="A0A6N9YPP0"/>
<dbReference type="GO" id="GO:0032259">
    <property type="term" value="P:methylation"/>
    <property type="evidence" value="ECO:0007669"/>
    <property type="project" value="UniProtKB-KW"/>
</dbReference>
<comment type="caution">
    <text evidence="2">The sequence shown here is derived from an EMBL/GenBank/DDBJ whole genome shotgun (WGS) entry which is preliminary data.</text>
</comment>
<dbReference type="EMBL" id="JAAGOB010000009">
    <property type="protein sequence ID" value="NED97016.1"/>
    <property type="molecule type" value="Genomic_DNA"/>
</dbReference>
<dbReference type="Gene3D" id="3.40.50.150">
    <property type="entry name" value="Vaccinia Virus protein VP39"/>
    <property type="match status" value="1"/>
</dbReference>
<sequence>MSNTQSTTTVRAFDEAASDFDDLGQFLWEPIGAATVEATSPSAGDHVLDACCGVGASAIPSASRVGPDGRVDAIDLSAPMIDELTSLAADLPQLHATHADATSWPTDGYDVVQCVLGIFFFPDMATGTDWLASRARPGGRVGLTIWRRGSMEAAGHHLIRAVAEVTRTDPTRRPSHPIDDVNQATDFQSWLSDADVERVCVAYLESLRAENVDHLDATTLIGLGSRPSQA</sequence>
<dbReference type="RefSeq" id="WP_163819801.1">
    <property type="nucleotide sequence ID" value="NZ_JAAGOB010000009.1"/>
</dbReference>
<dbReference type="CDD" id="cd02440">
    <property type="entry name" value="AdoMet_MTases"/>
    <property type="match status" value="1"/>
</dbReference>